<proteinExistence type="predicted"/>
<gene>
    <name evidence="1" type="ORF">GCM10011355_13580</name>
</gene>
<dbReference type="EMBL" id="BMGZ01000001">
    <property type="protein sequence ID" value="GGH95914.1"/>
    <property type="molecule type" value="Genomic_DNA"/>
</dbReference>
<accession>A0A8J3EPA9</accession>
<sequence>MPKRERLDEITMKQGPDSDGKFMWYLFTAHKEGCFSCFFHKDIDLNGHIYKSRFSKLQTGYTS</sequence>
<evidence type="ECO:0000313" key="2">
    <source>
        <dbReference type="Proteomes" id="UP000621856"/>
    </source>
</evidence>
<name>A0A8J3EPA9_9PROT</name>
<comment type="caution">
    <text evidence="1">The sequence shown here is derived from an EMBL/GenBank/DDBJ whole genome shotgun (WGS) entry which is preliminary data.</text>
</comment>
<organism evidence="1 2">
    <name type="scientific">Aquisalinus luteolus</name>
    <dbReference type="NCBI Taxonomy" id="1566827"/>
    <lineage>
        <taxon>Bacteria</taxon>
        <taxon>Pseudomonadati</taxon>
        <taxon>Pseudomonadota</taxon>
        <taxon>Alphaproteobacteria</taxon>
        <taxon>Parvularculales</taxon>
        <taxon>Parvularculaceae</taxon>
        <taxon>Aquisalinus</taxon>
    </lineage>
</organism>
<reference evidence="1" key="2">
    <citation type="submission" date="2020-09" db="EMBL/GenBank/DDBJ databases">
        <authorList>
            <person name="Sun Q."/>
            <person name="Zhou Y."/>
        </authorList>
    </citation>
    <scope>NUCLEOTIDE SEQUENCE</scope>
    <source>
        <strain evidence="1">CGMCC 1.14984</strain>
    </source>
</reference>
<dbReference type="AlphaFoldDB" id="A0A8J3EPA9"/>
<dbReference type="Proteomes" id="UP000621856">
    <property type="component" value="Unassembled WGS sequence"/>
</dbReference>
<evidence type="ECO:0000313" key="1">
    <source>
        <dbReference type="EMBL" id="GGH95914.1"/>
    </source>
</evidence>
<reference evidence="1" key="1">
    <citation type="journal article" date="2014" name="Int. J. Syst. Evol. Microbiol.">
        <title>Complete genome sequence of Corynebacterium casei LMG S-19264T (=DSM 44701T), isolated from a smear-ripened cheese.</title>
        <authorList>
            <consortium name="US DOE Joint Genome Institute (JGI-PGF)"/>
            <person name="Walter F."/>
            <person name="Albersmeier A."/>
            <person name="Kalinowski J."/>
            <person name="Ruckert C."/>
        </authorList>
    </citation>
    <scope>NUCLEOTIDE SEQUENCE</scope>
    <source>
        <strain evidence="1">CGMCC 1.14984</strain>
    </source>
</reference>
<protein>
    <submittedName>
        <fullName evidence="1">Uncharacterized protein</fullName>
    </submittedName>
</protein>